<evidence type="ECO:0000313" key="1">
    <source>
        <dbReference type="EMBL" id="BBO32253.1"/>
    </source>
</evidence>
<dbReference type="Proteomes" id="UP000326837">
    <property type="component" value="Chromosome"/>
</dbReference>
<name>A0A5K7XD56_9BACT</name>
<protein>
    <submittedName>
        <fullName evidence="1">Uncharacterized protein</fullName>
    </submittedName>
</protein>
<reference evidence="2" key="1">
    <citation type="submission" date="2019-10" db="EMBL/GenBank/DDBJ databases">
        <title>Lacipirellula parvula gen. nov., sp. nov., representing a lineage of planctomycetes widespread in freshwater anoxic habitats, and description of the family Lacipirellulaceae.</title>
        <authorList>
            <person name="Dedysh S.N."/>
            <person name="Kulichevskaya I.S."/>
            <person name="Beletsky A.V."/>
            <person name="Rakitin A.L."/>
            <person name="Mardanov A.V."/>
            <person name="Ivanova A.A."/>
            <person name="Saltykova V.X."/>
            <person name="Rijpstra W.I.C."/>
            <person name="Sinninghe Damste J.S."/>
            <person name="Ravin N.V."/>
        </authorList>
    </citation>
    <scope>NUCLEOTIDE SEQUENCE [LARGE SCALE GENOMIC DNA]</scope>
    <source>
        <strain evidence="2">PX69</strain>
    </source>
</reference>
<dbReference type="Pfam" id="PF22086">
    <property type="entry name" value="DUF6940"/>
    <property type="match status" value="1"/>
</dbReference>
<dbReference type="EMBL" id="AP021861">
    <property type="protein sequence ID" value="BBO32253.1"/>
    <property type="molecule type" value="Genomic_DNA"/>
</dbReference>
<organism evidence="1 2">
    <name type="scientific">Lacipirellula parvula</name>
    <dbReference type="NCBI Taxonomy" id="2650471"/>
    <lineage>
        <taxon>Bacteria</taxon>
        <taxon>Pseudomonadati</taxon>
        <taxon>Planctomycetota</taxon>
        <taxon>Planctomycetia</taxon>
        <taxon>Pirellulales</taxon>
        <taxon>Lacipirellulaceae</taxon>
        <taxon>Lacipirellula</taxon>
    </lineage>
</organism>
<keyword evidence="2" id="KW-1185">Reference proteome</keyword>
<dbReference type="InterPro" id="IPR054220">
    <property type="entry name" value="DUF6940"/>
</dbReference>
<dbReference type="AlphaFoldDB" id="A0A5K7XD56"/>
<dbReference type="KEGG" id="lpav:PLANPX_1865"/>
<accession>A0A5K7XD56</accession>
<proteinExistence type="predicted"/>
<gene>
    <name evidence="1" type="ORF">PLANPX_1865</name>
</gene>
<evidence type="ECO:0000313" key="2">
    <source>
        <dbReference type="Proteomes" id="UP000326837"/>
    </source>
</evidence>
<sequence>MWSRREESLPEASGVHYEIAFNEQPATFGNVAHAWREDENFRLWFNSLLAASPFTAFRWETPGVCLATLQRPFEFVLLDAPRLARQPDANAFSKHFPSASEGIATFANLGGDAVLVVPTPLTEHNAYGHLAAFVRQAPQRQCHALWQAVGRAMDARLNHQPVWLSTAGAGVSWLHVRLDDAPKYYAHRPYQQASV</sequence>
<dbReference type="RefSeq" id="WP_420844073.1">
    <property type="nucleotide sequence ID" value="NZ_AP021861.1"/>
</dbReference>